<organism evidence="2 3">
    <name type="scientific">Vreelandella sulfidaeris</name>
    <dbReference type="NCBI Taxonomy" id="115553"/>
    <lineage>
        <taxon>Bacteria</taxon>
        <taxon>Pseudomonadati</taxon>
        <taxon>Pseudomonadota</taxon>
        <taxon>Gammaproteobacteria</taxon>
        <taxon>Oceanospirillales</taxon>
        <taxon>Halomonadaceae</taxon>
        <taxon>Vreelandella</taxon>
    </lineage>
</organism>
<evidence type="ECO:0000256" key="1">
    <source>
        <dbReference type="SAM" id="Phobius"/>
    </source>
</evidence>
<reference evidence="2 3" key="1">
    <citation type="journal article" date="2019" name="Microbiol. Resour. Announc.">
        <title>Complete Genome Sequence of Halomonas sulfidaeris Strain Esulfide1 Isolated from a Metal Sulfide Rock at a Depth of 2,200 Meters, Obtained Using Nanopore Sequencing.</title>
        <authorList>
            <person name="Saito M."/>
            <person name="Nishigata A."/>
            <person name="Galipon J."/>
            <person name="Arakawa K."/>
        </authorList>
    </citation>
    <scope>NUCLEOTIDE SEQUENCE [LARGE SCALE GENOMIC DNA]</scope>
    <source>
        <strain evidence="2 3">ATCC BAA-803</strain>
    </source>
</reference>
<dbReference type="KEGG" id="hsr:HSBAA_61190"/>
<dbReference type="Proteomes" id="UP000320231">
    <property type="component" value="Chromosome"/>
</dbReference>
<evidence type="ECO:0000313" key="3">
    <source>
        <dbReference type="Proteomes" id="UP000320231"/>
    </source>
</evidence>
<keyword evidence="1" id="KW-1133">Transmembrane helix</keyword>
<accession>A0A455UHD8</accession>
<proteinExistence type="predicted"/>
<protein>
    <submittedName>
        <fullName evidence="2">Uncharacterized protein</fullName>
    </submittedName>
</protein>
<dbReference type="AlphaFoldDB" id="A0A455UHD8"/>
<keyword evidence="1" id="KW-0812">Transmembrane</keyword>
<dbReference type="EMBL" id="AP019514">
    <property type="protein sequence ID" value="BBI64813.1"/>
    <property type="molecule type" value="Genomic_DNA"/>
</dbReference>
<evidence type="ECO:0000313" key="2">
    <source>
        <dbReference type="EMBL" id="BBI64813.1"/>
    </source>
</evidence>
<feature type="transmembrane region" description="Helical" evidence="1">
    <location>
        <begin position="69"/>
        <end position="90"/>
    </location>
</feature>
<sequence>MERVSTIEEDVATGPRTWKISDILDDYASLKGGKGFGYITDALFSIEGIMQAIIINPSNVENGKGGPRAYPFMVIAKAGALVTLTIYFPYSREGMPKSYRF</sequence>
<gene>
    <name evidence="2" type="ORF">HSBAA_61190</name>
</gene>
<keyword evidence="1" id="KW-0472">Membrane</keyword>
<name>A0A455UHD8_9GAMM</name>